<dbReference type="AlphaFoldDB" id="E1Z5X7"/>
<feature type="compositionally biased region" description="Polar residues" evidence="1">
    <location>
        <begin position="16"/>
        <end position="27"/>
    </location>
</feature>
<evidence type="ECO:0000256" key="1">
    <source>
        <dbReference type="SAM" id="MobiDB-lite"/>
    </source>
</evidence>
<evidence type="ECO:0000313" key="4">
    <source>
        <dbReference type="Proteomes" id="UP000008141"/>
    </source>
</evidence>
<dbReference type="InterPro" id="IPR000182">
    <property type="entry name" value="GNAT_dom"/>
</dbReference>
<gene>
    <name evidence="3" type="ORF">CHLNCDRAFT_140669</name>
</gene>
<dbReference type="Pfam" id="PF00583">
    <property type="entry name" value="Acetyltransf_1"/>
    <property type="match status" value="1"/>
</dbReference>
<dbReference type="KEGG" id="cvr:CHLNCDRAFT_140669"/>
<dbReference type="RefSeq" id="XP_005850934.1">
    <property type="nucleotide sequence ID" value="XM_005850872.1"/>
</dbReference>
<dbReference type="SUPFAM" id="SSF55729">
    <property type="entry name" value="Acyl-CoA N-acyltransferases (Nat)"/>
    <property type="match status" value="1"/>
</dbReference>
<dbReference type="InParanoid" id="E1Z5X7"/>
<dbReference type="eggNOG" id="ENOG502T0MM">
    <property type="taxonomic scope" value="Eukaryota"/>
</dbReference>
<organism evidence="4">
    <name type="scientific">Chlorella variabilis</name>
    <name type="common">Green alga</name>
    <dbReference type="NCBI Taxonomy" id="554065"/>
    <lineage>
        <taxon>Eukaryota</taxon>
        <taxon>Viridiplantae</taxon>
        <taxon>Chlorophyta</taxon>
        <taxon>core chlorophytes</taxon>
        <taxon>Trebouxiophyceae</taxon>
        <taxon>Chlorellales</taxon>
        <taxon>Chlorellaceae</taxon>
        <taxon>Chlorella clade</taxon>
        <taxon>Chlorella</taxon>
    </lineage>
</organism>
<dbReference type="GO" id="GO:0016747">
    <property type="term" value="F:acyltransferase activity, transferring groups other than amino-acyl groups"/>
    <property type="evidence" value="ECO:0007669"/>
    <property type="project" value="InterPro"/>
</dbReference>
<evidence type="ECO:0000259" key="2">
    <source>
        <dbReference type="PROSITE" id="PS51186"/>
    </source>
</evidence>
<evidence type="ECO:0000313" key="3">
    <source>
        <dbReference type="EMBL" id="EFN58832.1"/>
    </source>
</evidence>
<accession>E1Z5X7</accession>
<keyword evidence="4" id="KW-1185">Reference proteome</keyword>
<dbReference type="InterPro" id="IPR016181">
    <property type="entry name" value="Acyl_CoA_acyltransferase"/>
</dbReference>
<feature type="region of interest" description="Disordered" evidence="1">
    <location>
        <begin position="1"/>
        <end position="56"/>
    </location>
</feature>
<feature type="region of interest" description="Disordered" evidence="1">
    <location>
        <begin position="351"/>
        <end position="372"/>
    </location>
</feature>
<feature type="domain" description="N-acetyltransferase" evidence="2">
    <location>
        <begin position="56"/>
        <end position="208"/>
    </location>
</feature>
<sequence>MAIQNTASAALAVPHQEQQPLEGQADSQQRQQTPTAAAAVPEPPLPSLPQSRQPGVTVRRYCAERDHVDVAHICRNVYGGTDELPATINAAAAEPGTHILVACSGGQGAPLDALLCCQQRGDVLWLWGARTREERRGAGLAQLLLEEAEALARSLPGVASLLSVTVPANDTMLRLFARCGFRQQCEVVSWPATDVCVAAHRQLQEPRQQQGGGGSLQVPEKQAGSPQQATMLSILPKTAAVVDNAAARQLLPHWRRCLSPHHLTAVLLLLRQQRTRSQVAQLAAARPRGQQRPEAGAANSAAEAAQAVAPLAADSAVFAWLPAEYEVVPAMHPTVQQLIADGGVWLLETATPQGTSDRSLQERAEDGGGAAERPGPAAVLVLWGAGFRGVRHAGVVAGSAAALDSALLCAAAADPACCRFYVDCCSQFEHERLWSSTGGQRYDILPHYKPL</sequence>
<proteinExistence type="predicted"/>
<dbReference type="GeneID" id="17357986"/>
<reference evidence="3 4" key="1">
    <citation type="journal article" date="2010" name="Plant Cell">
        <title>The Chlorella variabilis NC64A genome reveals adaptation to photosymbiosis, coevolution with viruses, and cryptic sex.</title>
        <authorList>
            <person name="Blanc G."/>
            <person name="Duncan G."/>
            <person name="Agarkova I."/>
            <person name="Borodovsky M."/>
            <person name="Gurnon J."/>
            <person name="Kuo A."/>
            <person name="Lindquist E."/>
            <person name="Lucas S."/>
            <person name="Pangilinan J."/>
            <person name="Polle J."/>
            <person name="Salamov A."/>
            <person name="Terry A."/>
            <person name="Yamada T."/>
            <person name="Dunigan D.D."/>
            <person name="Grigoriev I.V."/>
            <person name="Claverie J.M."/>
            <person name="Van Etten J.L."/>
        </authorList>
    </citation>
    <scope>NUCLEOTIDE SEQUENCE [LARGE SCALE GENOMIC DNA]</scope>
    <source>
        <strain evidence="3 4">NC64A</strain>
    </source>
</reference>
<dbReference type="OrthoDB" id="514891at2759"/>
<dbReference type="EMBL" id="GL433837">
    <property type="protein sequence ID" value="EFN58832.1"/>
    <property type="molecule type" value="Genomic_DNA"/>
</dbReference>
<dbReference type="Gene3D" id="3.40.630.30">
    <property type="match status" value="1"/>
</dbReference>
<dbReference type="PROSITE" id="PS51186">
    <property type="entry name" value="GNAT"/>
    <property type="match status" value="1"/>
</dbReference>
<feature type="compositionally biased region" description="Low complexity" evidence="1">
    <location>
        <begin position="28"/>
        <end position="40"/>
    </location>
</feature>
<dbReference type="Proteomes" id="UP000008141">
    <property type="component" value="Unassembled WGS sequence"/>
</dbReference>
<protein>
    <recommendedName>
        <fullName evidence="2">N-acetyltransferase domain-containing protein</fullName>
    </recommendedName>
</protein>
<name>E1Z5X7_CHLVA</name>